<comment type="subcellular location">
    <subcellularLocation>
        <location evidence="1">Cytoplasm</location>
    </subcellularLocation>
</comment>
<keyword evidence="7" id="KW-1185">Reference proteome</keyword>
<dbReference type="InterPro" id="IPR013761">
    <property type="entry name" value="SAM/pointed_sf"/>
</dbReference>
<keyword evidence="2" id="KW-0963">Cytoplasm</keyword>
<evidence type="ECO:0000256" key="2">
    <source>
        <dbReference type="ARBA" id="ARBA00022490"/>
    </source>
</evidence>
<accession>A0A3P7M7F7</accession>
<dbReference type="Pfam" id="PF07647">
    <property type="entry name" value="SAM_2"/>
    <property type="match status" value="1"/>
</dbReference>
<reference evidence="6 7" key="1">
    <citation type="submission" date="2018-11" db="EMBL/GenBank/DDBJ databases">
        <authorList>
            <consortium name="Pathogen Informatics"/>
        </authorList>
    </citation>
    <scope>NUCLEOTIDE SEQUENCE [LARGE SCALE GENOMIC DNA]</scope>
</reference>
<organism evidence="6 7">
    <name type="scientific">Dibothriocephalus latus</name>
    <name type="common">Fish tapeworm</name>
    <name type="synonym">Diphyllobothrium latum</name>
    <dbReference type="NCBI Taxonomy" id="60516"/>
    <lineage>
        <taxon>Eukaryota</taxon>
        <taxon>Metazoa</taxon>
        <taxon>Spiralia</taxon>
        <taxon>Lophotrochozoa</taxon>
        <taxon>Platyhelminthes</taxon>
        <taxon>Cestoda</taxon>
        <taxon>Eucestoda</taxon>
        <taxon>Diphyllobothriidea</taxon>
        <taxon>Diphyllobothriidae</taxon>
        <taxon>Dibothriocephalus</taxon>
    </lineage>
</organism>
<evidence type="ECO:0000256" key="1">
    <source>
        <dbReference type="ARBA" id="ARBA00004496"/>
    </source>
</evidence>
<dbReference type="GO" id="GO:0005737">
    <property type="term" value="C:cytoplasm"/>
    <property type="evidence" value="ECO:0007669"/>
    <property type="project" value="UniProtKB-SubCell"/>
</dbReference>
<dbReference type="Proteomes" id="UP000281553">
    <property type="component" value="Unassembled WGS sequence"/>
</dbReference>
<dbReference type="PANTHER" id="PTHR22998:SF1">
    <property type="entry name" value="NAD(+) HYDROLASE SARM1"/>
    <property type="match status" value="1"/>
</dbReference>
<protein>
    <recommendedName>
        <fullName evidence="5">SAM domain-containing protein</fullName>
    </recommendedName>
</protein>
<evidence type="ECO:0000256" key="4">
    <source>
        <dbReference type="ARBA" id="ARBA00022801"/>
    </source>
</evidence>
<evidence type="ECO:0000313" key="6">
    <source>
        <dbReference type="EMBL" id="VDN19767.1"/>
    </source>
</evidence>
<evidence type="ECO:0000259" key="5">
    <source>
        <dbReference type="Pfam" id="PF07647"/>
    </source>
</evidence>
<dbReference type="GO" id="GO:0048678">
    <property type="term" value="P:response to axon injury"/>
    <property type="evidence" value="ECO:0007669"/>
    <property type="project" value="InterPro"/>
</dbReference>
<dbReference type="GO" id="GO:0034128">
    <property type="term" value="P:negative regulation of MyD88-independent toll-like receptor signaling pathway"/>
    <property type="evidence" value="ECO:0007669"/>
    <property type="project" value="InterPro"/>
</dbReference>
<dbReference type="AlphaFoldDB" id="A0A3P7M7F7"/>
<evidence type="ECO:0000313" key="7">
    <source>
        <dbReference type="Proteomes" id="UP000281553"/>
    </source>
</evidence>
<evidence type="ECO:0000256" key="3">
    <source>
        <dbReference type="ARBA" id="ARBA00022737"/>
    </source>
</evidence>
<dbReference type="GO" id="GO:0035591">
    <property type="term" value="F:signaling adaptor activity"/>
    <property type="evidence" value="ECO:0007669"/>
    <property type="project" value="InterPro"/>
</dbReference>
<name>A0A3P7M7F7_DIBLA</name>
<proteinExistence type="predicted"/>
<dbReference type="GO" id="GO:0030425">
    <property type="term" value="C:dendrite"/>
    <property type="evidence" value="ECO:0007669"/>
    <property type="project" value="TreeGrafter"/>
</dbReference>
<gene>
    <name evidence="6" type="ORF">DILT_LOCUS13483</name>
</gene>
<dbReference type="GO" id="GO:0003953">
    <property type="term" value="F:NAD+ nucleosidase activity"/>
    <property type="evidence" value="ECO:0007669"/>
    <property type="project" value="InterPro"/>
</dbReference>
<feature type="domain" description="SAM" evidence="5">
    <location>
        <begin position="87"/>
        <end position="134"/>
    </location>
</feature>
<dbReference type="InterPro" id="IPR039184">
    <property type="entry name" value="SARM1"/>
</dbReference>
<dbReference type="OrthoDB" id="202764at2759"/>
<dbReference type="PANTHER" id="PTHR22998">
    <property type="entry name" value="SARM1"/>
    <property type="match status" value="1"/>
</dbReference>
<sequence length="140" mass="15847">MVVKVRSLEVNGDLLLTITDSELREDLGLSNSIARRRFLRELVRLKCKADYSAIDETELADFLSAVSEHPANTSNHCMRDSSLWDADLTQYTYSLLLVGVIRPCLAKLSDKDLEEACHIENPFHRQQILEAAKNKGKCKL</sequence>
<keyword evidence="3" id="KW-0677">Repeat</keyword>
<dbReference type="Gene3D" id="1.10.150.50">
    <property type="entry name" value="Transcription Factor, Ets-1"/>
    <property type="match status" value="2"/>
</dbReference>
<dbReference type="InterPro" id="IPR001660">
    <property type="entry name" value="SAM"/>
</dbReference>
<dbReference type="SUPFAM" id="SSF47769">
    <property type="entry name" value="SAM/Pointed domain"/>
    <property type="match status" value="1"/>
</dbReference>
<dbReference type="EMBL" id="UYRU01070445">
    <property type="protein sequence ID" value="VDN19767.1"/>
    <property type="molecule type" value="Genomic_DNA"/>
</dbReference>
<keyword evidence="4" id="KW-0378">Hydrolase</keyword>